<evidence type="ECO:0000256" key="1">
    <source>
        <dbReference type="SAM" id="Coils"/>
    </source>
</evidence>
<feature type="compositionally biased region" description="Basic and acidic residues" evidence="2">
    <location>
        <begin position="328"/>
        <end position="340"/>
    </location>
</feature>
<evidence type="ECO:0000256" key="2">
    <source>
        <dbReference type="SAM" id="MobiDB-lite"/>
    </source>
</evidence>
<feature type="region of interest" description="Disordered" evidence="2">
    <location>
        <begin position="557"/>
        <end position="582"/>
    </location>
</feature>
<accession>A0A448ZMW0</accession>
<protein>
    <submittedName>
        <fullName evidence="3">Uncharacterized protein</fullName>
    </submittedName>
</protein>
<dbReference type="EMBL" id="CAACVS010000540">
    <property type="protein sequence ID" value="VEU43376.1"/>
    <property type="molecule type" value="Genomic_DNA"/>
</dbReference>
<keyword evidence="4" id="KW-1185">Reference proteome</keyword>
<dbReference type="AlphaFoldDB" id="A0A448ZMW0"/>
<name>A0A448ZMW0_9STRA</name>
<feature type="compositionally biased region" description="Polar residues" evidence="2">
    <location>
        <begin position="263"/>
        <end position="276"/>
    </location>
</feature>
<feature type="coiled-coil region" evidence="1">
    <location>
        <begin position="134"/>
        <end position="171"/>
    </location>
</feature>
<dbReference type="Proteomes" id="UP000291116">
    <property type="component" value="Unassembled WGS sequence"/>
</dbReference>
<keyword evidence="1" id="KW-0175">Coiled coil</keyword>
<feature type="compositionally biased region" description="Polar residues" evidence="2">
    <location>
        <begin position="314"/>
        <end position="327"/>
    </location>
</feature>
<proteinExistence type="predicted"/>
<evidence type="ECO:0000313" key="4">
    <source>
        <dbReference type="Proteomes" id="UP000291116"/>
    </source>
</evidence>
<organism evidence="3 4">
    <name type="scientific">Pseudo-nitzschia multistriata</name>
    <dbReference type="NCBI Taxonomy" id="183589"/>
    <lineage>
        <taxon>Eukaryota</taxon>
        <taxon>Sar</taxon>
        <taxon>Stramenopiles</taxon>
        <taxon>Ochrophyta</taxon>
        <taxon>Bacillariophyta</taxon>
        <taxon>Bacillariophyceae</taxon>
        <taxon>Bacillariophycidae</taxon>
        <taxon>Bacillariales</taxon>
        <taxon>Bacillariaceae</taxon>
        <taxon>Pseudo-nitzschia</taxon>
    </lineage>
</organism>
<feature type="compositionally biased region" description="Polar residues" evidence="2">
    <location>
        <begin position="557"/>
        <end position="570"/>
    </location>
</feature>
<evidence type="ECO:0000313" key="3">
    <source>
        <dbReference type="EMBL" id="VEU43376.1"/>
    </source>
</evidence>
<gene>
    <name evidence="3" type="ORF">PSNMU_V1.4_AUG-EV-PASAV3_0103990</name>
</gene>
<reference evidence="3 4" key="1">
    <citation type="submission" date="2019-01" db="EMBL/GenBank/DDBJ databases">
        <authorList>
            <person name="Ferrante I. M."/>
        </authorList>
    </citation>
    <scope>NUCLEOTIDE SEQUENCE [LARGE SCALE GENOMIC DNA]</scope>
    <source>
        <strain evidence="3 4">B856</strain>
    </source>
</reference>
<sequence length="582" mass="62852">MESLAAMPLQPNTDATMVDAQHETGPNDTDVVMGSSSVEDSNVPASEHNEALKLAQADALETSLALENLLKGMEAVKRILEGSLEETTCAATSGPNDTALVEGLSKKLVGVLGSELIGLLNAAQMARCHAKLCAEGADSALQDLQRARDEAQKARDRAHRAERISRRYKKEKQLLVREVRALRGDRRVLAKEVKSMRKLVRHNQQLEAWRLLQDAMAVHESVLAHKTFTSGFGGIDPPGSGTIGTSETSCRDNIVHKADDATVASSASNKENNGQNAFAPRKENTKRERKNNIVFGTITNKTNHRSKSPELSAVSASEPNSQSTGTKDNGDKPSKVESKRPSQTSPLPKLTSPNKLLTKQRKLGFSKGFGNSLSNGLDRFKNVLQDASDQMLHPDNNKKFHHKISLKKQQGGGNGLATATETKINTNDVENLSAGKDVTHKAIQSLKNGKDSKLVDDATHTTKSCSFDMDSPANDVESDSGLNLNTSMMSCDMPNDLDLQISIDEGCSFLNSSHHLECSPASRFMITPESSPILGQSIDKVPKPLFNPNTLKTLSIPSENDGNIGVSASSPALKPRPCSLRQ</sequence>
<feature type="compositionally biased region" description="Polar residues" evidence="2">
    <location>
        <begin position="341"/>
        <end position="357"/>
    </location>
</feature>
<feature type="region of interest" description="Disordered" evidence="2">
    <location>
        <begin position="262"/>
        <end position="358"/>
    </location>
</feature>